<feature type="domain" description="Putative zinc-finger" evidence="4">
    <location>
        <begin position="4"/>
        <end position="38"/>
    </location>
</feature>
<feature type="transmembrane region" description="Helical" evidence="3">
    <location>
        <begin position="90"/>
        <end position="112"/>
    </location>
</feature>
<dbReference type="Proteomes" id="UP001200313">
    <property type="component" value="Unassembled WGS sequence"/>
</dbReference>
<comment type="similarity">
    <text evidence="1">Belongs to the zinc-associated anti-sigma factor (ZAS) superfamily. Anti-sigma-W factor family.</text>
</comment>
<keyword evidence="3" id="KW-0812">Transmembrane</keyword>
<evidence type="ECO:0000313" key="6">
    <source>
        <dbReference type="Proteomes" id="UP001200313"/>
    </source>
</evidence>
<protein>
    <recommendedName>
        <fullName evidence="2">Anti-sigma-W factor RsiW</fullName>
    </recommendedName>
</protein>
<evidence type="ECO:0000259" key="4">
    <source>
        <dbReference type="Pfam" id="PF13490"/>
    </source>
</evidence>
<keyword evidence="3" id="KW-0472">Membrane</keyword>
<organism evidence="5 6">
    <name type="scientific">Intestinimonas massiliensis</name>
    <name type="common">ex Afouda et al. 2020</name>
    <dbReference type="NCBI Taxonomy" id="1673721"/>
    <lineage>
        <taxon>Bacteria</taxon>
        <taxon>Bacillati</taxon>
        <taxon>Bacillota</taxon>
        <taxon>Clostridia</taxon>
        <taxon>Eubacteriales</taxon>
        <taxon>Intestinimonas</taxon>
    </lineage>
</organism>
<evidence type="ECO:0000313" key="5">
    <source>
        <dbReference type="EMBL" id="MCG4529227.1"/>
    </source>
</evidence>
<keyword evidence="3" id="KW-1133">Transmembrane helix</keyword>
<accession>A0ABS9MEI7</accession>
<dbReference type="RefSeq" id="WP_238075476.1">
    <property type="nucleotide sequence ID" value="NZ_JAKNJB010000071.1"/>
</dbReference>
<comment type="caution">
    <text evidence="5">The sequence shown here is derived from an EMBL/GenBank/DDBJ whole genome shotgun (WGS) entry which is preliminary data.</text>
</comment>
<name>A0ABS9MEI7_9FIRM</name>
<dbReference type="InterPro" id="IPR041916">
    <property type="entry name" value="Anti_sigma_zinc_sf"/>
</dbReference>
<evidence type="ECO:0000256" key="2">
    <source>
        <dbReference type="ARBA" id="ARBA00024438"/>
    </source>
</evidence>
<reference evidence="5 6" key="1">
    <citation type="submission" date="2022-01" db="EMBL/GenBank/DDBJ databases">
        <title>Collection of gut derived symbiotic bacterial strains cultured from healthy donors.</title>
        <authorList>
            <person name="Lin H."/>
            <person name="Kohout C."/>
            <person name="Waligurski E."/>
            <person name="Pamer E.G."/>
        </authorList>
    </citation>
    <scope>NUCLEOTIDE SEQUENCE [LARGE SCALE GENOMIC DNA]</scope>
    <source>
        <strain evidence="5 6">DFI.3.7</strain>
    </source>
</reference>
<sequence length="297" mass="30591">MCDCDQALEWISAALDGALTPEEQRGLDAHLAACAECRALAKELRQLQKEMPGEAEVPAGFHQAVMDRIAAEQVVPFPPKKRGNRTWRSWAALAAVFAVVAAGGGMAARLGYFAGGGSGNSTAAAPQAAAGAVPSAYADVSEDERQAERQPFTIMEGAMDRAGTESAAVSAAPAPEPAEAPGLEKNGVGAAGGDLPVQYSQTAGSGADGLEQAAVDNSRTWLAASDLDRKNAVDTEQAEVDAIDEAELADVIWEDRTSGGPDGSEWVVTLGDPAGHDCVRVVCDSGTGKVLGYLPVE</sequence>
<gene>
    <name evidence="5" type="ORF">L0P79_19565</name>
</gene>
<keyword evidence="6" id="KW-1185">Reference proteome</keyword>
<evidence type="ECO:0000256" key="3">
    <source>
        <dbReference type="SAM" id="Phobius"/>
    </source>
</evidence>
<dbReference type="Gene3D" id="1.10.10.1320">
    <property type="entry name" value="Anti-sigma factor, zinc-finger domain"/>
    <property type="match status" value="1"/>
</dbReference>
<dbReference type="EMBL" id="JAKNJB010000071">
    <property type="protein sequence ID" value="MCG4529227.1"/>
    <property type="molecule type" value="Genomic_DNA"/>
</dbReference>
<dbReference type="InterPro" id="IPR027383">
    <property type="entry name" value="Znf_put"/>
</dbReference>
<proteinExistence type="inferred from homology"/>
<dbReference type="Pfam" id="PF13490">
    <property type="entry name" value="zf-HC2"/>
    <property type="match status" value="1"/>
</dbReference>
<evidence type="ECO:0000256" key="1">
    <source>
        <dbReference type="ARBA" id="ARBA00024353"/>
    </source>
</evidence>